<dbReference type="AlphaFoldDB" id="X0UIF0"/>
<name>X0UIF0_9ZZZZ</name>
<protein>
    <submittedName>
        <fullName evidence="1">Uncharacterized protein</fullName>
    </submittedName>
</protein>
<gene>
    <name evidence="1" type="ORF">S01H1_46122</name>
</gene>
<proteinExistence type="predicted"/>
<comment type="caution">
    <text evidence="1">The sequence shown here is derived from an EMBL/GenBank/DDBJ whole genome shotgun (WGS) entry which is preliminary data.</text>
</comment>
<organism evidence="1">
    <name type="scientific">marine sediment metagenome</name>
    <dbReference type="NCBI Taxonomy" id="412755"/>
    <lineage>
        <taxon>unclassified sequences</taxon>
        <taxon>metagenomes</taxon>
        <taxon>ecological metagenomes</taxon>
    </lineage>
</organism>
<accession>X0UIF0</accession>
<sequence length="67" mass="7588">MSCGDRFCDPDEEGGMDFHAGCTPTSRIDELIEELEIELADCKGWLDSAATYQKFVEDLKNLKERQS</sequence>
<reference evidence="1" key="1">
    <citation type="journal article" date="2014" name="Front. Microbiol.">
        <title>High frequency of phylogenetically diverse reductive dehalogenase-homologous genes in deep subseafloor sedimentary metagenomes.</title>
        <authorList>
            <person name="Kawai M."/>
            <person name="Futagami T."/>
            <person name="Toyoda A."/>
            <person name="Takaki Y."/>
            <person name="Nishi S."/>
            <person name="Hori S."/>
            <person name="Arai W."/>
            <person name="Tsubouchi T."/>
            <person name="Morono Y."/>
            <person name="Uchiyama I."/>
            <person name="Ito T."/>
            <person name="Fujiyama A."/>
            <person name="Inagaki F."/>
            <person name="Takami H."/>
        </authorList>
    </citation>
    <scope>NUCLEOTIDE SEQUENCE</scope>
    <source>
        <strain evidence="1">Expedition CK06-06</strain>
    </source>
</reference>
<evidence type="ECO:0000313" key="1">
    <source>
        <dbReference type="EMBL" id="GAG05385.1"/>
    </source>
</evidence>
<dbReference type="EMBL" id="BARS01029512">
    <property type="protein sequence ID" value="GAG05385.1"/>
    <property type="molecule type" value="Genomic_DNA"/>
</dbReference>